<reference evidence="3 4" key="1">
    <citation type="submission" date="2014-04" db="EMBL/GenBank/DDBJ databases">
        <authorList>
            <consortium name="DOE Joint Genome Institute"/>
            <person name="Kuo A."/>
            <person name="Kohler A."/>
            <person name="Costa M.D."/>
            <person name="Nagy L.G."/>
            <person name="Floudas D."/>
            <person name="Copeland A."/>
            <person name="Barry K.W."/>
            <person name="Cichocki N."/>
            <person name="Veneault-Fourrey C."/>
            <person name="LaButti K."/>
            <person name="Lindquist E.A."/>
            <person name="Lipzen A."/>
            <person name="Lundell T."/>
            <person name="Morin E."/>
            <person name="Murat C."/>
            <person name="Sun H."/>
            <person name="Tunlid A."/>
            <person name="Henrissat B."/>
            <person name="Grigoriev I.V."/>
            <person name="Hibbett D.S."/>
            <person name="Martin F."/>
            <person name="Nordberg H.P."/>
            <person name="Cantor M.N."/>
            <person name="Hua S.X."/>
        </authorList>
    </citation>
    <scope>NUCLEOTIDE SEQUENCE [LARGE SCALE GENOMIC DNA]</scope>
    <source>
        <strain evidence="3 4">441</strain>
    </source>
</reference>
<dbReference type="Proteomes" id="UP000054018">
    <property type="component" value="Unassembled WGS sequence"/>
</dbReference>
<dbReference type="OrthoDB" id="10595618at2759"/>
<evidence type="ECO:0000256" key="2">
    <source>
        <dbReference type="SAM" id="SignalP"/>
    </source>
</evidence>
<evidence type="ECO:0000313" key="4">
    <source>
        <dbReference type="Proteomes" id="UP000054018"/>
    </source>
</evidence>
<keyword evidence="4" id="KW-1185">Reference proteome</keyword>
<evidence type="ECO:0000256" key="1">
    <source>
        <dbReference type="SAM" id="MobiDB-lite"/>
    </source>
</evidence>
<feature type="region of interest" description="Disordered" evidence="1">
    <location>
        <begin position="29"/>
        <end position="68"/>
    </location>
</feature>
<feature type="chain" id="PRO_5002223267" evidence="2">
    <location>
        <begin position="18"/>
        <end position="68"/>
    </location>
</feature>
<name>A0A0C9YG51_9AGAM</name>
<sequence>MRLSLLGTLTLVVAATAASIETNAERLARGLPPLPPANVARGVDTRTNPSPPVKRAPAPSHHAIRRDG</sequence>
<keyword evidence="2" id="KW-0732">Signal</keyword>
<gene>
    <name evidence="3" type="ORF">PISMIDRAFT_678912</name>
</gene>
<dbReference type="HOGENOM" id="CLU_2794907_0_0_1"/>
<protein>
    <submittedName>
        <fullName evidence="3">Unplaced genomic scaffold scaffold_38, whole genome shotgun sequence</fullName>
    </submittedName>
</protein>
<dbReference type="AlphaFoldDB" id="A0A0C9YG51"/>
<organism evidence="3 4">
    <name type="scientific">Pisolithus microcarpus 441</name>
    <dbReference type="NCBI Taxonomy" id="765257"/>
    <lineage>
        <taxon>Eukaryota</taxon>
        <taxon>Fungi</taxon>
        <taxon>Dikarya</taxon>
        <taxon>Basidiomycota</taxon>
        <taxon>Agaricomycotina</taxon>
        <taxon>Agaricomycetes</taxon>
        <taxon>Agaricomycetidae</taxon>
        <taxon>Boletales</taxon>
        <taxon>Sclerodermatineae</taxon>
        <taxon>Pisolithaceae</taxon>
        <taxon>Pisolithus</taxon>
    </lineage>
</organism>
<reference evidence="4" key="2">
    <citation type="submission" date="2015-01" db="EMBL/GenBank/DDBJ databases">
        <title>Evolutionary Origins and Diversification of the Mycorrhizal Mutualists.</title>
        <authorList>
            <consortium name="DOE Joint Genome Institute"/>
            <consortium name="Mycorrhizal Genomics Consortium"/>
            <person name="Kohler A."/>
            <person name="Kuo A."/>
            <person name="Nagy L.G."/>
            <person name="Floudas D."/>
            <person name="Copeland A."/>
            <person name="Barry K.W."/>
            <person name="Cichocki N."/>
            <person name="Veneault-Fourrey C."/>
            <person name="LaButti K."/>
            <person name="Lindquist E.A."/>
            <person name="Lipzen A."/>
            <person name="Lundell T."/>
            <person name="Morin E."/>
            <person name="Murat C."/>
            <person name="Riley R."/>
            <person name="Ohm R."/>
            <person name="Sun H."/>
            <person name="Tunlid A."/>
            <person name="Henrissat B."/>
            <person name="Grigoriev I.V."/>
            <person name="Hibbett D.S."/>
            <person name="Martin F."/>
        </authorList>
    </citation>
    <scope>NUCLEOTIDE SEQUENCE [LARGE SCALE GENOMIC DNA]</scope>
    <source>
        <strain evidence="4">441</strain>
    </source>
</reference>
<feature type="signal peptide" evidence="2">
    <location>
        <begin position="1"/>
        <end position="17"/>
    </location>
</feature>
<accession>A0A0C9YG51</accession>
<dbReference type="EMBL" id="KN833722">
    <property type="protein sequence ID" value="KIK23895.1"/>
    <property type="molecule type" value="Genomic_DNA"/>
</dbReference>
<evidence type="ECO:0000313" key="3">
    <source>
        <dbReference type="EMBL" id="KIK23895.1"/>
    </source>
</evidence>
<proteinExistence type="predicted"/>